<feature type="compositionally biased region" description="Basic residues" evidence="1">
    <location>
        <begin position="198"/>
        <end position="227"/>
    </location>
</feature>
<organism evidence="3 4">
    <name type="scientific">Oryza sativa subsp. japonica</name>
    <name type="common">Rice</name>
    <dbReference type="NCBI Taxonomy" id="39947"/>
    <lineage>
        <taxon>Eukaryota</taxon>
        <taxon>Viridiplantae</taxon>
        <taxon>Streptophyta</taxon>
        <taxon>Embryophyta</taxon>
        <taxon>Tracheophyta</taxon>
        <taxon>Spermatophyta</taxon>
        <taxon>Magnoliopsida</taxon>
        <taxon>Liliopsida</taxon>
        <taxon>Poales</taxon>
        <taxon>Poaceae</taxon>
        <taxon>BOP clade</taxon>
        <taxon>Oryzoideae</taxon>
        <taxon>Oryzeae</taxon>
        <taxon>Oryzinae</taxon>
        <taxon>Oryza</taxon>
        <taxon>Oryza sativa</taxon>
    </lineage>
</organism>
<dbReference type="EMBL" id="AP006845">
    <property type="protein sequence ID" value="BAD17829.1"/>
    <property type="molecule type" value="Genomic_DNA"/>
</dbReference>
<reference evidence="4" key="3">
    <citation type="journal article" date="2005" name="Nature">
        <title>The map-based sequence of the rice genome.</title>
        <authorList>
            <consortium name="International rice genome sequencing project (IRGSP)"/>
            <person name="Matsumoto T."/>
            <person name="Wu J."/>
            <person name="Kanamori H."/>
            <person name="Katayose Y."/>
            <person name="Fujisawa M."/>
            <person name="Namiki N."/>
            <person name="Mizuno H."/>
            <person name="Yamamoto K."/>
            <person name="Antonio B.A."/>
            <person name="Baba T."/>
            <person name="Sakata K."/>
            <person name="Nagamura Y."/>
            <person name="Aoki H."/>
            <person name="Arikawa K."/>
            <person name="Arita K."/>
            <person name="Bito T."/>
            <person name="Chiden Y."/>
            <person name="Fujitsuka N."/>
            <person name="Fukunaka R."/>
            <person name="Hamada M."/>
            <person name="Harada C."/>
            <person name="Hayashi A."/>
            <person name="Hijishita S."/>
            <person name="Honda M."/>
            <person name="Hosokawa S."/>
            <person name="Ichikawa Y."/>
            <person name="Idonuma A."/>
            <person name="Iijima M."/>
            <person name="Ikeda M."/>
            <person name="Ikeno M."/>
            <person name="Ito K."/>
            <person name="Ito S."/>
            <person name="Ito T."/>
            <person name="Ito Y."/>
            <person name="Ito Y."/>
            <person name="Iwabuchi A."/>
            <person name="Kamiya K."/>
            <person name="Karasawa W."/>
            <person name="Kurita K."/>
            <person name="Katagiri S."/>
            <person name="Kikuta A."/>
            <person name="Kobayashi H."/>
            <person name="Kobayashi N."/>
            <person name="Machita K."/>
            <person name="Maehara T."/>
            <person name="Masukawa M."/>
            <person name="Mizubayashi T."/>
            <person name="Mukai Y."/>
            <person name="Nagasaki H."/>
            <person name="Nagata Y."/>
            <person name="Naito S."/>
            <person name="Nakashima M."/>
            <person name="Nakama Y."/>
            <person name="Nakamichi Y."/>
            <person name="Nakamura M."/>
            <person name="Meguro A."/>
            <person name="Negishi M."/>
            <person name="Ohta I."/>
            <person name="Ohta T."/>
            <person name="Okamoto M."/>
            <person name="Ono N."/>
            <person name="Saji S."/>
            <person name="Sakaguchi M."/>
            <person name="Sakai K."/>
            <person name="Shibata M."/>
            <person name="Shimokawa T."/>
            <person name="Song J."/>
            <person name="Takazaki Y."/>
            <person name="Terasawa K."/>
            <person name="Tsugane M."/>
            <person name="Tsuji K."/>
            <person name="Ueda S."/>
            <person name="Waki K."/>
            <person name="Yamagata H."/>
            <person name="Yamamoto M."/>
            <person name="Yamamoto S."/>
            <person name="Yamane H."/>
            <person name="Yoshiki S."/>
            <person name="Yoshihara R."/>
            <person name="Yukawa K."/>
            <person name="Zhong H."/>
            <person name="Yano M."/>
            <person name="Yuan Q."/>
            <person name="Ouyang S."/>
            <person name="Liu J."/>
            <person name="Jones K.M."/>
            <person name="Gansberger K."/>
            <person name="Moffat K."/>
            <person name="Hill J."/>
            <person name="Bera J."/>
            <person name="Fadrosh D."/>
            <person name="Jin S."/>
            <person name="Johri S."/>
            <person name="Kim M."/>
            <person name="Overton L."/>
            <person name="Reardon M."/>
            <person name="Tsitrin T."/>
            <person name="Vuong H."/>
            <person name="Weaver B."/>
            <person name="Ciecko A."/>
            <person name="Tallon L."/>
            <person name="Jackson J."/>
            <person name="Pai G."/>
            <person name="Aken S.V."/>
            <person name="Utterback T."/>
            <person name="Reidmuller S."/>
            <person name="Feldblyum T."/>
            <person name="Hsiao J."/>
            <person name="Zismann V."/>
            <person name="Iobst S."/>
            <person name="de Vazeille A.R."/>
            <person name="Buell C.R."/>
            <person name="Ying K."/>
            <person name="Li Y."/>
            <person name="Lu T."/>
            <person name="Huang Y."/>
            <person name="Zhao Q."/>
            <person name="Feng Q."/>
            <person name="Zhang L."/>
            <person name="Zhu J."/>
            <person name="Weng Q."/>
            <person name="Mu J."/>
            <person name="Lu Y."/>
            <person name="Fan D."/>
            <person name="Liu Y."/>
            <person name="Guan J."/>
            <person name="Zhang Y."/>
            <person name="Yu S."/>
            <person name="Liu X."/>
            <person name="Zhang Y."/>
            <person name="Hong G."/>
            <person name="Han B."/>
            <person name="Choisne N."/>
            <person name="Demange N."/>
            <person name="Orjeda G."/>
            <person name="Samain S."/>
            <person name="Cattolico L."/>
            <person name="Pelletier E."/>
            <person name="Couloux A."/>
            <person name="Segurens B."/>
            <person name="Wincker P."/>
            <person name="D'Hont A."/>
            <person name="Scarpelli C."/>
            <person name="Weissenbach J."/>
            <person name="Salanoubat M."/>
            <person name="Quetier F."/>
            <person name="Yu Y."/>
            <person name="Kim H.R."/>
            <person name="Rambo T."/>
            <person name="Currie J."/>
            <person name="Collura K."/>
            <person name="Luo M."/>
            <person name="Yang T."/>
            <person name="Ammiraju J.S.S."/>
            <person name="Engler F."/>
            <person name="Soderlund C."/>
            <person name="Wing R.A."/>
            <person name="Palmer L.E."/>
            <person name="de la Bastide M."/>
            <person name="Spiegel L."/>
            <person name="Nascimento L."/>
            <person name="Zutavern T."/>
            <person name="O'Shaughnessy A."/>
            <person name="Dike S."/>
            <person name="Dedhia N."/>
            <person name="Preston R."/>
            <person name="Balija V."/>
            <person name="McCombie W.R."/>
            <person name="Chow T."/>
            <person name="Chen H."/>
            <person name="Chung M."/>
            <person name="Chen C."/>
            <person name="Shaw J."/>
            <person name="Wu H."/>
            <person name="Hsiao K."/>
            <person name="Chao Y."/>
            <person name="Chu M."/>
            <person name="Cheng C."/>
            <person name="Hour A."/>
            <person name="Lee P."/>
            <person name="Lin S."/>
            <person name="Lin Y."/>
            <person name="Liou J."/>
            <person name="Liu S."/>
            <person name="Hsing Y."/>
            <person name="Raghuvanshi S."/>
            <person name="Mohanty A."/>
            <person name="Bharti A.K."/>
            <person name="Gaur A."/>
            <person name="Gupta V."/>
            <person name="Kumar D."/>
            <person name="Ravi V."/>
            <person name="Vij S."/>
            <person name="Kapur A."/>
            <person name="Khurana P."/>
            <person name="Khurana P."/>
            <person name="Khurana J.P."/>
            <person name="Tyagi A.K."/>
            <person name="Gaikwad K."/>
            <person name="Singh A."/>
            <person name="Dalal V."/>
            <person name="Srivastava S."/>
            <person name="Dixit A."/>
            <person name="Pal A.K."/>
            <person name="Ghazi I.A."/>
            <person name="Yadav M."/>
            <person name="Pandit A."/>
            <person name="Bhargava A."/>
            <person name="Sureshbabu K."/>
            <person name="Batra K."/>
            <person name="Sharma T.R."/>
            <person name="Mohapatra T."/>
            <person name="Singh N.K."/>
            <person name="Messing J."/>
            <person name="Nelson A.B."/>
            <person name="Fuks G."/>
            <person name="Kavchok S."/>
            <person name="Keizer G."/>
            <person name="Linton E."/>
            <person name="Llaca V."/>
            <person name="Song R."/>
            <person name="Tanyolac B."/>
            <person name="Young S."/>
            <person name="Ho-Il K."/>
            <person name="Hahn J.H."/>
            <person name="Sangsakoo G."/>
            <person name="Vanavichit A."/>
            <person name="de Mattos Luiz.A.T."/>
            <person name="Zimmer P.D."/>
            <person name="Malone G."/>
            <person name="Dellagostin O."/>
            <person name="de Oliveira A.C."/>
            <person name="Bevan M."/>
            <person name="Bancroft I."/>
            <person name="Minx P."/>
            <person name="Cordum H."/>
            <person name="Wilson R."/>
            <person name="Cheng Z."/>
            <person name="Jin W."/>
            <person name="Jiang J."/>
            <person name="Leong S.A."/>
            <person name="Iwama H."/>
            <person name="Gojobori T."/>
            <person name="Itoh T."/>
            <person name="Niimura Y."/>
            <person name="Fujii Y."/>
            <person name="Habara T."/>
            <person name="Sakai H."/>
            <person name="Sato Y."/>
            <person name="Wilson G."/>
            <person name="Kumar K."/>
            <person name="McCouch S."/>
            <person name="Juretic N."/>
            <person name="Hoen D."/>
            <person name="Wright S."/>
            <person name="Bruskiewich R."/>
            <person name="Bureau T."/>
            <person name="Miyao A."/>
            <person name="Hirochika H."/>
            <person name="Nishikawa T."/>
            <person name="Kadowaki K."/>
            <person name="Sugiura M."/>
            <person name="Burr B."/>
            <person name="Sasaki T."/>
        </authorList>
    </citation>
    <scope>NUCLEOTIDE SEQUENCE [LARGE SCALE GENOMIC DNA]</scope>
    <source>
        <strain evidence="4">cv. Nipponbare</strain>
    </source>
</reference>
<sequence length="385" mass="40865">MSGREHASQGAEAAEHRPPAQPRQEDQHLPPAATQRNHSGAGGGCSARTRRNGGGGLEWGRVQHLFYVLGELESFSGDANHFLAAHGLRALARWLPAAVGTAAAAAVQVPHCECPTPVFTATEPRLFRAGLNMWCCRGGSDAPATPRVAVAEEDEVAVGAGEEGGVARDRVGGEGCRDDELGERYAMRYAGAEEPGQRRRSGGMRGRRRRRRSKWRQGWHAAAKTRRGAPVARATATAIIEATQSNHDALSRTIRRHSRSGTGTARRGSTGDARDPTLPLLPAPRGGLPVSSIFIGPPSDRATDDHRPTALHTTCTGRASSRLAAFDSDFGVSREGIASALARASALIGDEEDADEAAVAFKEDADEEAAAHEKRGGQVRRRRGG</sequence>
<feature type="compositionally biased region" description="Low complexity" evidence="1">
    <location>
        <begin position="260"/>
        <end position="289"/>
    </location>
</feature>
<dbReference type="EMBL" id="AP006461">
    <property type="protein sequence ID" value="BAD10762.1"/>
    <property type="molecule type" value="Genomic_DNA"/>
</dbReference>
<feature type="region of interest" description="Disordered" evidence="1">
    <location>
        <begin position="189"/>
        <end position="232"/>
    </location>
</feature>
<evidence type="ECO:0000256" key="1">
    <source>
        <dbReference type="SAM" id="MobiDB-lite"/>
    </source>
</evidence>
<accession>Q6YPC8</accession>
<evidence type="ECO:0000313" key="4">
    <source>
        <dbReference type="Proteomes" id="UP000000763"/>
    </source>
</evidence>
<dbReference type="Proteomes" id="UP000000763">
    <property type="component" value="Chromosome 8"/>
</dbReference>
<reference evidence="4" key="4">
    <citation type="journal article" date="2008" name="Nucleic Acids Res.">
        <title>The rice annotation project database (RAP-DB): 2008 update.</title>
        <authorList>
            <consortium name="The rice annotation project (RAP)"/>
        </authorList>
    </citation>
    <scope>GENOME REANNOTATION</scope>
    <source>
        <strain evidence="4">cv. Nipponbare</strain>
    </source>
</reference>
<evidence type="ECO:0000313" key="3">
    <source>
        <dbReference type="EMBL" id="BAD17829.1"/>
    </source>
</evidence>
<feature type="region of interest" description="Disordered" evidence="1">
    <location>
        <begin position="255"/>
        <end position="289"/>
    </location>
</feature>
<evidence type="ECO:0000313" key="2">
    <source>
        <dbReference type="EMBL" id="BAD10762.1"/>
    </source>
</evidence>
<reference evidence="3" key="2">
    <citation type="submission" date="2004-04" db="EMBL/GenBank/DDBJ databases">
        <title>Oryza sativa nipponbare(GA3) genomic DNA, chromosome 8, fosmid clone:OSJNOa174H12.</title>
        <authorList>
            <person name="Sasaki T."/>
            <person name="Matsumoto T."/>
            <person name="Fujisawa M."/>
        </authorList>
    </citation>
    <scope>NUCLEOTIDE SEQUENCE</scope>
</reference>
<proteinExistence type="predicted"/>
<feature type="region of interest" description="Disordered" evidence="1">
    <location>
        <begin position="364"/>
        <end position="385"/>
    </location>
</feature>
<feature type="region of interest" description="Disordered" evidence="1">
    <location>
        <begin position="1"/>
        <end position="49"/>
    </location>
</feature>
<feature type="compositionally biased region" description="Basic and acidic residues" evidence="1">
    <location>
        <begin position="1"/>
        <end position="28"/>
    </location>
</feature>
<dbReference type="AlphaFoldDB" id="Q6YPC8"/>
<gene>
    <name evidence="3" type="ORF">OSJNOa174H12.7</name>
    <name evidence="2" type="ORF">P0104B02.2</name>
</gene>
<reference evidence="2" key="1">
    <citation type="submission" date="2003-05" db="EMBL/GenBank/DDBJ databases">
        <title>Oryza sativa nipponbare(GA3) genomic DNA, chromosome 8, PAC clone:P0104B02.</title>
        <authorList>
            <person name="Sasaki T."/>
            <person name="Matsumoto T."/>
            <person name="Katayose Y."/>
        </authorList>
    </citation>
    <scope>NUCLEOTIDE SEQUENCE</scope>
</reference>
<name>Q6YPC8_ORYSJ</name>
<protein>
    <submittedName>
        <fullName evidence="3">Transcription factor-like</fullName>
    </submittedName>
</protein>